<feature type="region of interest" description="Disordered" evidence="1">
    <location>
        <begin position="85"/>
        <end position="104"/>
    </location>
</feature>
<evidence type="ECO:0000256" key="1">
    <source>
        <dbReference type="SAM" id="MobiDB-lite"/>
    </source>
</evidence>
<sequence>MITTFADSTFFPLKLCGGSGGLEVDARKEKSSDDKSVSLNKSCGRLPKELMGLLELFCIPPPSNNPPFKLVPILPKFLSGKKSHGYGSDSAGPEGRNWGFNGEDAEDGKSLNPVMTSYWLRLVFRVKDQSFKVKDDFRTLYLRKYIRECSRGE</sequence>
<proteinExistence type="predicted"/>
<accession>A0A2N9HU74</accession>
<dbReference type="AlphaFoldDB" id="A0A2N9HU74"/>
<protein>
    <submittedName>
        <fullName evidence="2">Uncharacterized protein</fullName>
    </submittedName>
</protein>
<evidence type="ECO:0000313" key="2">
    <source>
        <dbReference type="EMBL" id="SPD15219.1"/>
    </source>
</evidence>
<reference evidence="2" key="1">
    <citation type="submission" date="2018-02" db="EMBL/GenBank/DDBJ databases">
        <authorList>
            <person name="Cohen D.B."/>
            <person name="Kent A.D."/>
        </authorList>
    </citation>
    <scope>NUCLEOTIDE SEQUENCE</scope>
</reference>
<organism evidence="2">
    <name type="scientific">Fagus sylvatica</name>
    <name type="common">Beechnut</name>
    <dbReference type="NCBI Taxonomy" id="28930"/>
    <lineage>
        <taxon>Eukaryota</taxon>
        <taxon>Viridiplantae</taxon>
        <taxon>Streptophyta</taxon>
        <taxon>Embryophyta</taxon>
        <taxon>Tracheophyta</taxon>
        <taxon>Spermatophyta</taxon>
        <taxon>Magnoliopsida</taxon>
        <taxon>eudicotyledons</taxon>
        <taxon>Gunneridae</taxon>
        <taxon>Pentapetalae</taxon>
        <taxon>rosids</taxon>
        <taxon>fabids</taxon>
        <taxon>Fagales</taxon>
        <taxon>Fagaceae</taxon>
        <taxon>Fagus</taxon>
    </lineage>
</organism>
<gene>
    <name evidence="2" type="ORF">FSB_LOCUS43101</name>
</gene>
<dbReference type="EMBL" id="OIVN01004058">
    <property type="protein sequence ID" value="SPD15219.1"/>
    <property type="molecule type" value="Genomic_DNA"/>
</dbReference>
<name>A0A2N9HU74_FAGSY</name>